<name>A0AA36F838_OCTVU</name>
<dbReference type="PANTHER" id="PTHR45786">
    <property type="entry name" value="DNA BINDING PROTEIN-LIKE"/>
    <property type="match status" value="1"/>
</dbReference>
<keyword evidence="2" id="KW-1185">Reference proteome</keyword>
<accession>A0AA36F838</accession>
<proteinExistence type="predicted"/>
<protein>
    <submittedName>
        <fullName evidence="1">Uncharacterized protein</fullName>
    </submittedName>
</protein>
<evidence type="ECO:0000313" key="1">
    <source>
        <dbReference type="EMBL" id="CAI9727957.1"/>
    </source>
</evidence>
<dbReference type="EMBL" id="OX597822">
    <property type="protein sequence ID" value="CAI9727957.1"/>
    <property type="molecule type" value="Genomic_DNA"/>
</dbReference>
<reference evidence="1" key="1">
    <citation type="submission" date="2023-08" db="EMBL/GenBank/DDBJ databases">
        <authorList>
            <person name="Alioto T."/>
            <person name="Alioto T."/>
            <person name="Gomez Garrido J."/>
        </authorList>
    </citation>
    <scope>NUCLEOTIDE SEQUENCE</scope>
</reference>
<sequence>MAMEVDVADFHEEKRNPALCCTTVETFLTEHALTAKLTSGWLRKLPIKKPPELITKYYDVNLSGQMLLNQIRDYNNLLAMASLGLDNPPVEPQGGSTFMPTFKIHGKVYHRIGSFLLAVYAQLYFVDTENEMRNRLTSEELIMTLIRTSC</sequence>
<gene>
    <name evidence="1" type="ORF">OCTVUL_1B018927</name>
</gene>
<evidence type="ECO:0000313" key="2">
    <source>
        <dbReference type="Proteomes" id="UP001162480"/>
    </source>
</evidence>
<dbReference type="PANTHER" id="PTHR45786:SF74">
    <property type="entry name" value="ATP-DEPENDENT DNA HELICASE"/>
    <property type="match status" value="1"/>
</dbReference>
<organism evidence="1 2">
    <name type="scientific">Octopus vulgaris</name>
    <name type="common">Common octopus</name>
    <dbReference type="NCBI Taxonomy" id="6645"/>
    <lineage>
        <taxon>Eukaryota</taxon>
        <taxon>Metazoa</taxon>
        <taxon>Spiralia</taxon>
        <taxon>Lophotrochozoa</taxon>
        <taxon>Mollusca</taxon>
        <taxon>Cephalopoda</taxon>
        <taxon>Coleoidea</taxon>
        <taxon>Octopodiformes</taxon>
        <taxon>Octopoda</taxon>
        <taxon>Incirrata</taxon>
        <taxon>Octopodidae</taxon>
        <taxon>Octopus</taxon>
    </lineage>
</organism>
<dbReference type="Proteomes" id="UP001162480">
    <property type="component" value="Chromosome 9"/>
</dbReference>
<dbReference type="AlphaFoldDB" id="A0AA36F838"/>